<dbReference type="AlphaFoldDB" id="A0A177ZNG5"/>
<accession>A0A177ZNG5</accession>
<dbReference type="InterPro" id="IPR000182">
    <property type="entry name" value="GNAT_dom"/>
</dbReference>
<dbReference type="Gene3D" id="3.40.630.30">
    <property type="match status" value="1"/>
</dbReference>
<evidence type="ECO:0000313" key="3">
    <source>
        <dbReference type="Proteomes" id="UP000077881"/>
    </source>
</evidence>
<dbReference type="GO" id="GO:0016747">
    <property type="term" value="F:acyltransferase activity, transferring groups other than amino-acyl groups"/>
    <property type="evidence" value="ECO:0007669"/>
    <property type="project" value="InterPro"/>
</dbReference>
<proteinExistence type="predicted"/>
<feature type="domain" description="N-acetyltransferase" evidence="1">
    <location>
        <begin position="6"/>
        <end position="170"/>
    </location>
</feature>
<evidence type="ECO:0000259" key="1">
    <source>
        <dbReference type="PROSITE" id="PS51186"/>
    </source>
</evidence>
<organism evidence="2 3">
    <name type="scientific">Lederbergia galactosidilytica</name>
    <dbReference type="NCBI Taxonomy" id="217031"/>
    <lineage>
        <taxon>Bacteria</taxon>
        <taxon>Bacillati</taxon>
        <taxon>Bacillota</taxon>
        <taxon>Bacilli</taxon>
        <taxon>Bacillales</taxon>
        <taxon>Bacillaceae</taxon>
        <taxon>Lederbergia</taxon>
    </lineage>
</organism>
<sequence>MKKPSISVRQLAKNDFEIIEKAFMDQGWHKPASQFEQYAEEQDKGERVILVAEYLNKFAGYVTIKWKSTYPPFLEEGIPEIVDLNVLICYQNNGIATELMNEAERIVADTHPIIGIGFGLIKDYGAAQRLYIRRGYLPDGRGIYQNRRQLNRGDQVYVNDDLALYLTKSL</sequence>
<reference evidence="2 3" key="1">
    <citation type="submission" date="2015-05" db="EMBL/GenBank/DDBJ databases">
        <title>Comparison of genome.</title>
        <authorList>
            <person name="Zheng Z."/>
            <person name="Sun M."/>
        </authorList>
    </citation>
    <scope>NUCLEOTIDE SEQUENCE [LARGE SCALE GENOMIC DNA]</scope>
    <source>
        <strain evidence="2 3">G25-74</strain>
    </source>
</reference>
<dbReference type="Proteomes" id="UP000077881">
    <property type="component" value="Unassembled WGS sequence"/>
</dbReference>
<dbReference type="PATRIC" id="fig|217031.6.peg.3049"/>
<dbReference type="RefSeq" id="WP_064468381.1">
    <property type="nucleotide sequence ID" value="NZ_JAGGKH010000005.1"/>
</dbReference>
<name>A0A177ZNG5_9BACI</name>
<dbReference type="STRING" id="217031.ABB05_14185"/>
<dbReference type="InterPro" id="IPR016181">
    <property type="entry name" value="Acyl_CoA_acyltransferase"/>
</dbReference>
<dbReference type="SUPFAM" id="SSF55729">
    <property type="entry name" value="Acyl-CoA N-acyltransferases (Nat)"/>
    <property type="match status" value="1"/>
</dbReference>
<evidence type="ECO:0000313" key="2">
    <source>
        <dbReference type="EMBL" id="OAK69113.1"/>
    </source>
</evidence>
<dbReference type="PROSITE" id="PS51186">
    <property type="entry name" value="GNAT"/>
    <property type="match status" value="1"/>
</dbReference>
<comment type="caution">
    <text evidence="2">The sequence shown here is derived from an EMBL/GenBank/DDBJ whole genome shotgun (WGS) entry which is preliminary data.</text>
</comment>
<protein>
    <recommendedName>
        <fullName evidence="1">N-acetyltransferase domain-containing protein</fullName>
    </recommendedName>
</protein>
<dbReference type="EMBL" id="LDJR01000054">
    <property type="protein sequence ID" value="OAK69113.1"/>
    <property type="molecule type" value="Genomic_DNA"/>
</dbReference>
<keyword evidence="3" id="KW-1185">Reference proteome</keyword>
<gene>
    <name evidence="2" type="ORF">ABB05_14185</name>
</gene>
<dbReference type="Pfam" id="PF00583">
    <property type="entry name" value="Acetyltransf_1"/>
    <property type="match status" value="1"/>
</dbReference>